<name>A0A8S5PW29_9CAUD</name>
<accession>A0A8S5PW29</accession>
<protein>
    <submittedName>
        <fullName evidence="1">Uncharacterized protein</fullName>
    </submittedName>
</protein>
<reference evidence="1" key="1">
    <citation type="journal article" date="2021" name="Proc. Natl. Acad. Sci. U.S.A.">
        <title>A Catalog of Tens of Thousands of Viruses from Human Metagenomes Reveals Hidden Associations with Chronic Diseases.</title>
        <authorList>
            <person name="Tisza M.J."/>
            <person name="Buck C.B."/>
        </authorList>
    </citation>
    <scope>NUCLEOTIDE SEQUENCE</scope>
    <source>
        <strain evidence="1">CtzwE5</strain>
    </source>
</reference>
<proteinExistence type="predicted"/>
<sequence length="100" mass="11172">MGKVRQRLGKAYIHTKEESIQSIIIDALVGFGYDVDVEVTDNGTGNEVVSCEIYDVGGAIRNGNSRKGIKNTMRNIINSMLWNLSLFRPKKKIGIKLLNF</sequence>
<dbReference type="EMBL" id="BK015525">
    <property type="protein sequence ID" value="DAE11098.1"/>
    <property type="molecule type" value="Genomic_DNA"/>
</dbReference>
<evidence type="ECO:0000313" key="1">
    <source>
        <dbReference type="EMBL" id="DAE11098.1"/>
    </source>
</evidence>
<organism evidence="1">
    <name type="scientific">Myoviridae sp. ctzwE5</name>
    <dbReference type="NCBI Taxonomy" id="2825214"/>
    <lineage>
        <taxon>Viruses</taxon>
        <taxon>Duplodnaviria</taxon>
        <taxon>Heunggongvirae</taxon>
        <taxon>Uroviricota</taxon>
        <taxon>Caudoviricetes</taxon>
    </lineage>
</organism>